<feature type="transmembrane region" description="Helical" evidence="7">
    <location>
        <begin position="291"/>
        <end position="308"/>
    </location>
</feature>
<proteinExistence type="predicted"/>
<keyword evidence="2" id="KW-1003">Cell membrane</keyword>
<dbReference type="PANTHER" id="PTHR33885">
    <property type="entry name" value="PHAGE SHOCK PROTEIN C"/>
    <property type="match status" value="1"/>
</dbReference>
<feature type="region of interest" description="Disordered" evidence="6">
    <location>
        <begin position="145"/>
        <end position="231"/>
    </location>
</feature>
<protein>
    <submittedName>
        <fullName evidence="9">PspC domain-containing protein</fullName>
    </submittedName>
</protein>
<evidence type="ECO:0000256" key="3">
    <source>
        <dbReference type="ARBA" id="ARBA00022692"/>
    </source>
</evidence>
<sequence length="435" mass="44907">MTETPPQQETQPGSTGFDRDALRDFDRLRRSTTDRKIAGVAGGLGRHLNIDPTILRVLFVVLVFFGGAGLLLYGAAWLLVPEDGSDEAAISTSPSTRTTALVVAGVIGVLLVLGDSWGGFGFPWPLAIIALVVVLFLINKDRPKTPAAPGATTPAAPTSTGVGWPQADQPDAASYDAPGTTGTTALGWVGDTTSERPAEESTPGQVPPAPPYGTGSWAPTPPPYQAKPSRKDRGPKLFGITLALVAVGLGALGLYDALGGSPVDSAYPAVALTIVGAMLLVGAFVGRPGGLIFLGIVAALALAVSSAGEEYGWDQRTDRVERPQSAAALPSEYRMSVGSMVVDLTEIDNLQALDGRDLDIQAGFGEILVIVPDGVDVNVDSSISLGGDIAVGDNERNGNSPQLTDQIDGGVDVPDMTIDIELAAGRIDVHQEAAA</sequence>
<dbReference type="InterPro" id="IPR007168">
    <property type="entry name" value="Phageshock_PspC_N"/>
</dbReference>
<dbReference type="PANTHER" id="PTHR33885:SF3">
    <property type="entry name" value="PHAGE SHOCK PROTEIN C"/>
    <property type="match status" value="1"/>
</dbReference>
<comment type="caution">
    <text evidence="9">The sequence shown here is derived from an EMBL/GenBank/DDBJ whole genome shotgun (WGS) entry which is preliminary data.</text>
</comment>
<dbReference type="AlphaFoldDB" id="A0A4Q5JA39"/>
<keyword evidence="4 7" id="KW-1133">Transmembrane helix</keyword>
<dbReference type="Pfam" id="PF04024">
    <property type="entry name" value="PspC"/>
    <property type="match status" value="1"/>
</dbReference>
<keyword evidence="5 7" id="KW-0472">Membrane</keyword>
<feature type="domain" description="Phage shock protein PspC N-terminal" evidence="8">
    <location>
        <begin position="27"/>
        <end position="82"/>
    </location>
</feature>
<dbReference type="EMBL" id="SDPU01000001">
    <property type="protein sequence ID" value="RYU15612.1"/>
    <property type="molecule type" value="Genomic_DNA"/>
</dbReference>
<keyword evidence="10" id="KW-1185">Reference proteome</keyword>
<keyword evidence="3 7" id="KW-0812">Transmembrane</keyword>
<evidence type="ECO:0000256" key="5">
    <source>
        <dbReference type="ARBA" id="ARBA00023136"/>
    </source>
</evidence>
<evidence type="ECO:0000313" key="10">
    <source>
        <dbReference type="Proteomes" id="UP000291189"/>
    </source>
</evidence>
<evidence type="ECO:0000256" key="6">
    <source>
        <dbReference type="SAM" id="MobiDB-lite"/>
    </source>
</evidence>
<evidence type="ECO:0000313" key="9">
    <source>
        <dbReference type="EMBL" id="RYU15612.1"/>
    </source>
</evidence>
<feature type="transmembrane region" description="Helical" evidence="7">
    <location>
        <begin position="267"/>
        <end position="284"/>
    </location>
</feature>
<dbReference type="RefSeq" id="WP_129984895.1">
    <property type="nucleotide sequence ID" value="NZ_SDPU01000001.1"/>
</dbReference>
<evidence type="ECO:0000256" key="2">
    <source>
        <dbReference type="ARBA" id="ARBA00022475"/>
    </source>
</evidence>
<feature type="transmembrane region" description="Helical" evidence="7">
    <location>
        <begin position="120"/>
        <end position="138"/>
    </location>
</feature>
<dbReference type="InterPro" id="IPR052027">
    <property type="entry name" value="PspC"/>
</dbReference>
<feature type="transmembrane region" description="Helical" evidence="7">
    <location>
        <begin position="54"/>
        <end position="78"/>
    </location>
</feature>
<gene>
    <name evidence="9" type="ORF">ETU37_00380</name>
</gene>
<reference evidence="9 10" key="1">
    <citation type="submission" date="2019-01" db="EMBL/GenBank/DDBJ databases">
        <title>Nocardioides guangzhouensis sp. nov., an actinobacterium isolated from soil.</title>
        <authorList>
            <person name="Fu Y."/>
            <person name="Cai Y."/>
            <person name="Lin Z."/>
            <person name="Chen P."/>
        </authorList>
    </citation>
    <scope>NUCLEOTIDE SEQUENCE [LARGE SCALE GENOMIC DNA]</scope>
    <source>
        <strain evidence="9 10">NBRC 105384</strain>
    </source>
</reference>
<dbReference type="OrthoDB" id="7359894at2"/>
<accession>A0A4Q5JA39</accession>
<feature type="compositionally biased region" description="Low complexity" evidence="6">
    <location>
        <begin position="145"/>
        <end position="160"/>
    </location>
</feature>
<evidence type="ECO:0000256" key="1">
    <source>
        <dbReference type="ARBA" id="ARBA00004162"/>
    </source>
</evidence>
<name>A0A4Q5JA39_9ACTN</name>
<dbReference type="Proteomes" id="UP000291189">
    <property type="component" value="Unassembled WGS sequence"/>
</dbReference>
<dbReference type="GO" id="GO:0005886">
    <property type="term" value="C:plasma membrane"/>
    <property type="evidence" value="ECO:0007669"/>
    <property type="project" value="UniProtKB-SubCell"/>
</dbReference>
<evidence type="ECO:0000259" key="8">
    <source>
        <dbReference type="Pfam" id="PF04024"/>
    </source>
</evidence>
<evidence type="ECO:0000256" key="7">
    <source>
        <dbReference type="SAM" id="Phobius"/>
    </source>
</evidence>
<organism evidence="9 10">
    <name type="scientific">Nocardioides iriomotensis</name>
    <dbReference type="NCBI Taxonomy" id="715784"/>
    <lineage>
        <taxon>Bacteria</taxon>
        <taxon>Bacillati</taxon>
        <taxon>Actinomycetota</taxon>
        <taxon>Actinomycetes</taxon>
        <taxon>Propionibacteriales</taxon>
        <taxon>Nocardioidaceae</taxon>
        <taxon>Nocardioides</taxon>
    </lineage>
</organism>
<evidence type="ECO:0000256" key="4">
    <source>
        <dbReference type="ARBA" id="ARBA00022989"/>
    </source>
</evidence>
<feature type="transmembrane region" description="Helical" evidence="7">
    <location>
        <begin position="237"/>
        <end position="255"/>
    </location>
</feature>
<comment type="subcellular location">
    <subcellularLocation>
        <location evidence="1">Cell membrane</location>
        <topology evidence="1">Single-pass membrane protein</topology>
    </subcellularLocation>
</comment>